<comment type="function">
    <text evidence="1">Accessory subunit of the mitochondrial membrane respiratory chain NADH dehydrogenase (Complex I), that is believed not to be involved in catalysis. Complex I functions in the transfer of electrons from NADH to the respiratory chain. The immediate electron acceptor for the enzyme is believed to be ubiquinone.</text>
</comment>
<keyword evidence="11 17" id="KW-1133">Transmembrane helix</keyword>
<sequence>MIICSDMMDFKLHFPVGAVNRTTRSNMAAIGKFLRNAWNKEPVVTAACGLGIAALILPLVSPYTKYTVMLNKATPYNYPVPVRDDGNMPDIPAHPCDPQGRKLDWLKNM</sequence>
<evidence type="ECO:0000256" key="1">
    <source>
        <dbReference type="ARBA" id="ARBA00003195"/>
    </source>
</evidence>
<evidence type="ECO:0000256" key="16">
    <source>
        <dbReference type="ARBA" id="ARBA00032035"/>
    </source>
</evidence>
<evidence type="ECO:0000256" key="7">
    <source>
        <dbReference type="ARBA" id="ARBA00022660"/>
    </source>
</evidence>
<evidence type="ECO:0000256" key="3">
    <source>
        <dbReference type="ARBA" id="ARBA00008253"/>
    </source>
</evidence>
<dbReference type="CDD" id="cd22902">
    <property type="entry name" value="NDUFA3"/>
    <property type="match status" value="1"/>
</dbReference>
<evidence type="ECO:0000313" key="18">
    <source>
        <dbReference type="EMBL" id="KAK2855392.1"/>
    </source>
</evidence>
<dbReference type="AlphaFoldDB" id="A0AA88SXI9"/>
<dbReference type="Pfam" id="PF14987">
    <property type="entry name" value="NADHdh_A3"/>
    <property type="match status" value="1"/>
</dbReference>
<proteinExistence type="inferred from homology"/>
<evidence type="ECO:0000256" key="14">
    <source>
        <dbReference type="ARBA" id="ARBA00023136"/>
    </source>
</evidence>
<comment type="subcellular location">
    <subcellularLocation>
        <location evidence="2">Mitochondrion inner membrane</location>
        <topology evidence="2">Single-pass membrane protein</topology>
    </subcellularLocation>
</comment>
<comment type="caution">
    <text evidence="18">The sequence shown here is derived from an EMBL/GenBank/DDBJ whole genome shotgun (WGS) entry which is preliminary data.</text>
</comment>
<evidence type="ECO:0000256" key="9">
    <source>
        <dbReference type="ARBA" id="ARBA00022792"/>
    </source>
</evidence>
<dbReference type="InterPro" id="IPR026626">
    <property type="entry name" value="NDUFA3"/>
</dbReference>
<keyword evidence="12" id="KW-0007">Acetylation</keyword>
<keyword evidence="6" id="KW-0813">Transport</keyword>
<evidence type="ECO:0000256" key="15">
    <source>
        <dbReference type="ARBA" id="ARBA00031425"/>
    </source>
</evidence>
<evidence type="ECO:0000256" key="11">
    <source>
        <dbReference type="ARBA" id="ARBA00022989"/>
    </source>
</evidence>
<dbReference type="PANTHER" id="PTHR15221:SF0">
    <property type="entry name" value="NADH DEHYDROGENASE [UBIQUINONE] 1 ALPHA SUBCOMPLEX SUBUNIT 3"/>
    <property type="match status" value="1"/>
</dbReference>
<evidence type="ECO:0000256" key="13">
    <source>
        <dbReference type="ARBA" id="ARBA00023128"/>
    </source>
</evidence>
<evidence type="ECO:0000256" key="12">
    <source>
        <dbReference type="ARBA" id="ARBA00022990"/>
    </source>
</evidence>
<dbReference type="PANTHER" id="PTHR15221">
    <property type="entry name" value="NADH DEHYDROGENASE [UBIQUINONE] 1 ALPHA SUBCOMPLEX SUBUNIT 3"/>
    <property type="match status" value="1"/>
</dbReference>
<evidence type="ECO:0000256" key="10">
    <source>
        <dbReference type="ARBA" id="ARBA00022982"/>
    </source>
</evidence>
<comment type="similarity">
    <text evidence="3">Belongs to the complex I NDUFA3 subunit family.</text>
</comment>
<keyword evidence="13" id="KW-0496">Mitochondrion</keyword>
<gene>
    <name evidence="18" type="ORF">Q7C36_007261</name>
</gene>
<reference evidence="18" key="1">
    <citation type="submission" date="2023-08" db="EMBL/GenBank/DDBJ databases">
        <title>Pelteobagrus vachellii genome.</title>
        <authorList>
            <person name="Liu H."/>
        </authorList>
    </citation>
    <scope>NUCLEOTIDE SEQUENCE</scope>
    <source>
        <strain evidence="18">PRFRI_2022a</strain>
        <tissue evidence="18">Muscle</tissue>
    </source>
</reference>
<keyword evidence="14 17" id="KW-0472">Membrane</keyword>
<keyword evidence="7" id="KW-0679">Respiratory chain</keyword>
<dbReference type="Proteomes" id="UP001187315">
    <property type="component" value="Unassembled WGS sequence"/>
</dbReference>
<evidence type="ECO:0000256" key="8">
    <source>
        <dbReference type="ARBA" id="ARBA00022692"/>
    </source>
</evidence>
<evidence type="ECO:0000256" key="4">
    <source>
        <dbReference type="ARBA" id="ARBA00011533"/>
    </source>
</evidence>
<evidence type="ECO:0000256" key="17">
    <source>
        <dbReference type="SAM" id="Phobius"/>
    </source>
</evidence>
<keyword evidence="8 17" id="KW-0812">Transmembrane</keyword>
<organism evidence="18 19">
    <name type="scientific">Tachysurus vachellii</name>
    <name type="common">Darkbarbel catfish</name>
    <name type="synonym">Pelteobagrus vachellii</name>
    <dbReference type="NCBI Taxonomy" id="175792"/>
    <lineage>
        <taxon>Eukaryota</taxon>
        <taxon>Metazoa</taxon>
        <taxon>Chordata</taxon>
        <taxon>Craniata</taxon>
        <taxon>Vertebrata</taxon>
        <taxon>Euteleostomi</taxon>
        <taxon>Actinopterygii</taxon>
        <taxon>Neopterygii</taxon>
        <taxon>Teleostei</taxon>
        <taxon>Ostariophysi</taxon>
        <taxon>Siluriformes</taxon>
        <taxon>Bagridae</taxon>
        <taxon>Tachysurus</taxon>
    </lineage>
</organism>
<dbReference type="GO" id="GO:0045271">
    <property type="term" value="C:respiratory chain complex I"/>
    <property type="evidence" value="ECO:0007669"/>
    <property type="project" value="InterPro"/>
</dbReference>
<evidence type="ECO:0000313" key="19">
    <source>
        <dbReference type="Proteomes" id="UP001187315"/>
    </source>
</evidence>
<keyword evidence="9" id="KW-0999">Mitochondrion inner membrane</keyword>
<evidence type="ECO:0000256" key="6">
    <source>
        <dbReference type="ARBA" id="ARBA00022448"/>
    </source>
</evidence>
<comment type="subunit">
    <text evidence="4">Complex I is composed of 45 different subunits.</text>
</comment>
<feature type="transmembrane region" description="Helical" evidence="17">
    <location>
        <begin position="43"/>
        <end position="63"/>
    </location>
</feature>
<dbReference type="GO" id="GO:0005743">
    <property type="term" value="C:mitochondrial inner membrane"/>
    <property type="evidence" value="ECO:0007669"/>
    <property type="project" value="UniProtKB-SubCell"/>
</dbReference>
<keyword evidence="19" id="KW-1185">Reference proteome</keyword>
<dbReference type="EMBL" id="JAVHJS010000006">
    <property type="protein sequence ID" value="KAK2855392.1"/>
    <property type="molecule type" value="Genomic_DNA"/>
</dbReference>
<accession>A0AA88SXI9</accession>
<evidence type="ECO:0000256" key="2">
    <source>
        <dbReference type="ARBA" id="ARBA00004434"/>
    </source>
</evidence>
<evidence type="ECO:0000256" key="5">
    <source>
        <dbReference type="ARBA" id="ARBA00016391"/>
    </source>
</evidence>
<name>A0AA88SXI9_TACVA</name>
<protein>
    <recommendedName>
        <fullName evidence="5">NADH dehydrogenase [ubiquinone] 1 alpha subcomplex subunit 3</fullName>
    </recommendedName>
    <alternativeName>
        <fullName evidence="15">Complex I-B9</fullName>
    </alternativeName>
    <alternativeName>
        <fullName evidence="16">NADH-ubiquinone oxidoreductase B9 subunit</fullName>
    </alternativeName>
</protein>
<keyword evidence="10" id="KW-0249">Electron transport</keyword>